<evidence type="ECO:0000256" key="3">
    <source>
        <dbReference type="ARBA" id="ARBA00022630"/>
    </source>
</evidence>
<dbReference type="InterPro" id="IPR016156">
    <property type="entry name" value="FAD/NAD-linked_Rdtase_dimer_sf"/>
</dbReference>
<gene>
    <name evidence="12" type="ORF">NITLEN_20241</name>
</gene>
<evidence type="ECO:0000256" key="7">
    <source>
        <dbReference type="ARBA" id="ARBA00023157"/>
    </source>
</evidence>
<dbReference type="SUPFAM" id="SSF55424">
    <property type="entry name" value="FAD/NAD-linked reductases, dimerisation (C-terminal) domain"/>
    <property type="match status" value="1"/>
</dbReference>
<evidence type="ECO:0000256" key="5">
    <source>
        <dbReference type="ARBA" id="ARBA00022857"/>
    </source>
</evidence>
<keyword evidence="6 9" id="KW-0560">Oxidoreductase</keyword>
<evidence type="ECO:0000313" key="12">
    <source>
        <dbReference type="EMBL" id="SPP64601.1"/>
    </source>
</evidence>
<dbReference type="InterPro" id="IPR004099">
    <property type="entry name" value="Pyr_nucl-diS_OxRdtase_dimer"/>
</dbReference>
<evidence type="ECO:0000256" key="2">
    <source>
        <dbReference type="ARBA" id="ARBA00007532"/>
    </source>
</evidence>
<dbReference type="GO" id="GO:0004148">
    <property type="term" value="F:dihydrolipoyl dehydrogenase (NADH) activity"/>
    <property type="evidence" value="ECO:0007669"/>
    <property type="project" value="UniProtKB-EC"/>
</dbReference>
<dbReference type="FunFam" id="3.30.390.30:FF:000001">
    <property type="entry name" value="Dihydrolipoyl dehydrogenase"/>
    <property type="match status" value="1"/>
</dbReference>
<dbReference type="GO" id="GO:0050660">
    <property type="term" value="F:flavin adenine dinucleotide binding"/>
    <property type="evidence" value="ECO:0007669"/>
    <property type="project" value="TreeGrafter"/>
</dbReference>
<keyword evidence="12" id="KW-0670">Pyruvate</keyword>
<comment type="cofactor">
    <cofactor evidence="1">
        <name>FAD</name>
        <dbReference type="ChEBI" id="CHEBI:57692"/>
    </cofactor>
</comment>
<evidence type="ECO:0000259" key="11">
    <source>
        <dbReference type="Pfam" id="PF07992"/>
    </source>
</evidence>
<evidence type="ECO:0000256" key="6">
    <source>
        <dbReference type="ARBA" id="ARBA00023002"/>
    </source>
</evidence>
<keyword evidence="5" id="KW-0521">NADP</keyword>
<evidence type="ECO:0000256" key="4">
    <source>
        <dbReference type="ARBA" id="ARBA00022827"/>
    </source>
</evidence>
<keyword evidence="13" id="KW-1185">Reference proteome</keyword>
<comment type="similarity">
    <text evidence="2 9">Belongs to the class-I pyridine nucleotide-disulfide oxidoreductase family.</text>
</comment>
<dbReference type="Gene3D" id="3.30.390.30">
    <property type="match status" value="1"/>
</dbReference>
<dbReference type="Pfam" id="PF07992">
    <property type="entry name" value="Pyr_redox_2"/>
    <property type="match status" value="1"/>
</dbReference>
<evidence type="ECO:0000256" key="1">
    <source>
        <dbReference type="ARBA" id="ARBA00001974"/>
    </source>
</evidence>
<dbReference type="PRINTS" id="PR00411">
    <property type="entry name" value="PNDRDTASEI"/>
</dbReference>
<keyword evidence="4 9" id="KW-0274">FAD</keyword>
<dbReference type="AlphaFoldDB" id="A0A330L493"/>
<dbReference type="Gene3D" id="3.50.50.60">
    <property type="entry name" value="FAD/NAD(P)-binding domain"/>
    <property type="match status" value="2"/>
</dbReference>
<dbReference type="InParanoid" id="A0A330L493"/>
<keyword evidence="7" id="KW-1015">Disulfide bond</keyword>
<dbReference type="InterPro" id="IPR012999">
    <property type="entry name" value="Pyr_OxRdtase_I_AS"/>
</dbReference>
<evidence type="ECO:0000313" key="13">
    <source>
        <dbReference type="Proteomes" id="UP000248168"/>
    </source>
</evidence>
<accession>A0A330L493</accession>
<evidence type="ECO:0000256" key="8">
    <source>
        <dbReference type="ARBA" id="ARBA00023284"/>
    </source>
</evidence>
<dbReference type="PRINTS" id="PR00368">
    <property type="entry name" value="FADPNR"/>
</dbReference>
<dbReference type="PANTHER" id="PTHR43014">
    <property type="entry name" value="MERCURIC REDUCTASE"/>
    <property type="match status" value="1"/>
</dbReference>
<keyword evidence="3 9" id="KW-0285">Flavoprotein</keyword>
<dbReference type="PANTHER" id="PTHR43014:SF4">
    <property type="entry name" value="PYRIDINE NUCLEOTIDE-DISULFIDE OXIDOREDUCTASE RCLA-RELATED"/>
    <property type="match status" value="1"/>
</dbReference>
<protein>
    <submittedName>
        <fullName evidence="12">Putative Dihydrolipoyl dehydrogenase, E3 component of pyruvate and 2-oxoglutarate dehydrogenase complexes</fullName>
        <ecNumber evidence="12">1.8.1.4</ecNumber>
    </submittedName>
</protein>
<name>A0A330L493_9BACT</name>
<reference evidence="13" key="1">
    <citation type="submission" date="2018-04" db="EMBL/GenBank/DDBJ databases">
        <authorList>
            <person name="Lucker S."/>
            <person name="Sakoula D."/>
        </authorList>
    </citation>
    <scope>NUCLEOTIDE SEQUENCE [LARGE SCALE GENOMIC DNA]</scope>
</reference>
<keyword evidence="8 9" id="KW-0676">Redox-active center</keyword>
<dbReference type="EC" id="1.8.1.4" evidence="12"/>
<dbReference type="EMBL" id="OUNR01000012">
    <property type="protein sequence ID" value="SPP64601.1"/>
    <property type="molecule type" value="Genomic_DNA"/>
</dbReference>
<dbReference type="Pfam" id="PF02852">
    <property type="entry name" value="Pyr_redox_dim"/>
    <property type="match status" value="1"/>
</dbReference>
<dbReference type="InterPro" id="IPR023753">
    <property type="entry name" value="FAD/NAD-binding_dom"/>
</dbReference>
<dbReference type="Proteomes" id="UP000248168">
    <property type="component" value="Unassembled WGS sequence"/>
</dbReference>
<evidence type="ECO:0000256" key="9">
    <source>
        <dbReference type="RuleBase" id="RU003691"/>
    </source>
</evidence>
<organism evidence="12 13">
    <name type="scientific">Nitrospira lenta</name>
    <dbReference type="NCBI Taxonomy" id="1436998"/>
    <lineage>
        <taxon>Bacteria</taxon>
        <taxon>Pseudomonadati</taxon>
        <taxon>Nitrospirota</taxon>
        <taxon>Nitrospiria</taxon>
        <taxon>Nitrospirales</taxon>
        <taxon>Nitrospiraceae</taxon>
        <taxon>Nitrospira</taxon>
    </lineage>
</organism>
<feature type="domain" description="Pyridine nucleotide-disulphide oxidoreductase dimerisation" evidence="10">
    <location>
        <begin position="444"/>
        <end position="549"/>
    </location>
</feature>
<dbReference type="PROSITE" id="PS00076">
    <property type="entry name" value="PYRIDINE_REDOX_1"/>
    <property type="match status" value="1"/>
</dbReference>
<dbReference type="GO" id="GO:0003955">
    <property type="term" value="F:NAD(P)H dehydrogenase (quinone) activity"/>
    <property type="evidence" value="ECO:0007669"/>
    <property type="project" value="TreeGrafter"/>
</dbReference>
<feature type="domain" description="FAD/NAD(P)-binding" evidence="11">
    <location>
        <begin position="106"/>
        <end position="421"/>
    </location>
</feature>
<dbReference type="SUPFAM" id="SSF51905">
    <property type="entry name" value="FAD/NAD(P)-binding domain"/>
    <property type="match status" value="1"/>
</dbReference>
<proteinExistence type="inferred from homology"/>
<sequence>MRIRAERGGVRFGWNGAFRHELEPGLRLPLDRHGVKKHGKRSHPEPFLSVERVVDNDLLFRFGVLCHTDDFVVVSLVVSIAARLDHGVSFLATTINGRRMTTQRTHDVVVIGGGSAGYAAARTARETGADVAIVDQGPLGGLCILRGCMPTKAILRSAEIAAVMRRAPEFGLSPVEVRASLPAIVDRKDRLVREFADYRIQQLRDPAFVLYEAPATFLSPYRLQVGSTCLSAKSFIIATGSVPREKVIPGLTETGCVTSDSLLDRREQPESLIVLGAGPVGLELAQFFARIGTPVTLVQRAPHVLSHLDADVGVALGQALAAEGLRVMTDTQALRVRRDGNKMAVSVMHKGKEELLTGDLVLNALGRAPNIAGLNLSAAQVTVDAGRVVVDAGMRTSQPHIFAVGDVTELHDVVHIAIQQGELAGWNACHPGDPPRHFDDRLAAEVIFTEPQVAAVGLTEKACRARGLSYLTGAYPFADHGKAMCLGSTQGFVKLMADRANGTVLGAEIVGPESGELIHELLAVMYYRGTVHDLLQIPHYHPTLAEIVTYPAESIVEQMRQS</sequence>
<evidence type="ECO:0000259" key="10">
    <source>
        <dbReference type="Pfam" id="PF02852"/>
    </source>
</evidence>
<dbReference type="InterPro" id="IPR036188">
    <property type="entry name" value="FAD/NAD-bd_sf"/>
</dbReference>